<proteinExistence type="predicted"/>
<evidence type="ECO:0000313" key="1">
    <source>
        <dbReference type="EMBL" id="ACZ08219.1"/>
    </source>
</evidence>
<dbReference type="RefSeq" id="WP_012860815.1">
    <property type="nucleotide sequence ID" value="NC_013517.1"/>
</dbReference>
<dbReference type="eggNOG" id="ENOG50330FF">
    <property type="taxonomic scope" value="Bacteria"/>
</dbReference>
<gene>
    <name evidence="1" type="ordered locus">Sterm_1354</name>
</gene>
<reference evidence="2" key="1">
    <citation type="submission" date="2009-09" db="EMBL/GenBank/DDBJ databases">
        <title>The complete chromosome of Sebaldella termitidis ATCC 33386.</title>
        <authorList>
            <consortium name="US DOE Joint Genome Institute (JGI-PGF)"/>
            <person name="Lucas S."/>
            <person name="Copeland A."/>
            <person name="Lapidus A."/>
            <person name="Glavina del Rio T."/>
            <person name="Dalin E."/>
            <person name="Tice H."/>
            <person name="Bruce D."/>
            <person name="Goodwin L."/>
            <person name="Pitluck S."/>
            <person name="Kyrpides N."/>
            <person name="Mavromatis K."/>
            <person name="Ivanova N."/>
            <person name="Mikhailova N."/>
            <person name="Sims D."/>
            <person name="Meincke L."/>
            <person name="Brettin T."/>
            <person name="Detter J.C."/>
            <person name="Han C."/>
            <person name="Larimer F."/>
            <person name="Land M."/>
            <person name="Hauser L."/>
            <person name="Markowitz V."/>
            <person name="Cheng J.F."/>
            <person name="Hugenholtz P."/>
            <person name="Woyke T."/>
            <person name="Wu D."/>
            <person name="Eisen J.A."/>
        </authorList>
    </citation>
    <scope>NUCLEOTIDE SEQUENCE [LARGE SCALE GENOMIC DNA]</scope>
    <source>
        <strain evidence="2">ATCC 33386 / NCTC 11300</strain>
    </source>
</reference>
<dbReference type="Proteomes" id="UP000000845">
    <property type="component" value="Chromosome"/>
</dbReference>
<dbReference type="HOGENOM" id="CLU_171719_0_0_0"/>
<accession>D1AHI5</accession>
<dbReference type="KEGG" id="str:Sterm_1354"/>
<sequence>MIIKLNIFNIDNFFKTINECRDTINLLHQNMKRETLNKQYGIQDELLKKHRKNKNFLKLSLDIANPKDYMDIVLFTIRDY</sequence>
<organism evidence="1 2">
    <name type="scientific">Sebaldella termitidis (strain ATCC 33386 / NCTC 11300)</name>
    <dbReference type="NCBI Taxonomy" id="526218"/>
    <lineage>
        <taxon>Bacteria</taxon>
        <taxon>Fusobacteriati</taxon>
        <taxon>Fusobacteriota</taxon>
        <taxon>Fusobacteriia</taxon>
        <taxon>Fusobacteriales</taxon>
        <taxon>Leptotrichiaceae</taxon>
        <taxon>Sebaldella</taxon>
    </lineage>
</organism>
<dbReference type="EMBL" id="CP001739">
    <property type="protein sequence ID" value="ACZ08219.1"/>
    <property type="molecule type" value="Genomic_DNA"/>
</dbReference>
<dbReference type="AlphaFoldDB" id="D1AHI5"/>
<name>D1AHI5_SEBTE</name>
<protein>
    <submittedName>
        <fullName evidence="1">Uncharacterized protein</fullName>
    </submittedName>
</protein>
<reference evidence="1 2" key="2">
    <citation type="journal article" date="2010" name="Stand. Genomic Sci.">
        <title>Complete genome sequence of Sebaldella termitidis type strain (NCTC 11300).</title>
        <authorList>
            <person name="Harmon-Smith M."/>
            <person name="Celia L."/>
            <person name="Chertkov O."/>
            <person name="Lapidus A."/>
            <person name="Copeland A."/>
            <person name="Glavina Del Rio T."/>
            <person name="Nolan M."/>
            <person name="Lucas S."/>
            <person name="Tice H."/>
            <person name="Cheng J.F."/>
            <person name="Han C."/>
            <person name="Detter J.C."/>
            <person name="Bruce D."/>
            <person name="Goodwin L."/>
            <person name="Pitluck S."/>
            <person name="Pati A."/>
            <person name="Liolios K."/>
            <person name="Ivanova N."/>
            <person name="Mavromatis K."/>
            <person name="Mikhailova N."/>
            <person name="Chen A."/>
            <person name="Palaniappan K."/>
            <person name="Land M."/>
            <person name="Hauser L."/>
            <person name="Chang Y.J."/>
            <person name="Jeffries C.D."/>
            <person name="Brettin T."/>
            <person name="Goker M."/>
            <person name="Beck B."/>
            <person name="Bristow J."/>
            <person name="Eisen J.A."/>
            <person name="Markowitz V."/>
            <person name="Hugenholtz P."/>
            <person name="Kyrpides N.C."/>
            <person name="Klenk H.P."/>
            <person name="Chen F."/>
        </authorList>
    </citation>
    <scope>NUCLEOTIDE SEQUENCE [LARGE SCALE GENOMIC DNA]</scope>
    <source>
        <strain evidence="2">ATCC 33386 / NCTC 11300</strain>
    </source>
</reference>
<keyword evidence="2" id="KW-1185">Reference proteome</keyword>
<evidence type="ECO:0000313" key="2">
    <source>
        <dbReference type="Proteomes" id="UP000000845"/>
    </source>
</evidence>